<name>A0ABQ9NI30_9PEZI</name>
<gene>
    <name evidence="2" type="ORF">H2201_009057</name>
</gene>
<proteinExistence type="predicted"/>
<feature type="compositionally biased region" description="Basic and acidic residues" evidence="1">
    <location>
        <begin position="60"/>
        <end position="70"/>
    </location>
</feature>
<keyword evidence="3" id="KW-1185">Reference proteome</keyword>
<protein>
    <recommendedName>
        <fullName evidence="4">Histone H1</fullName>
    </recommendedName>
</protein>
<evidence type="ECO:0008006" key="4">
    <source>
        <dbReference type="Google" id="ProtNLM"/>
    </source>
</evidence>
<feature type="compositionally biased region" description="Polar residues" evidence="1">
    <location>
        <begin position="41"/>
        <end position="57"/>
    </location>
</feature>
<accession>A0ABQ9NI30</accession>
<feature type="compositionally biased region" description="Basic residues" evidence="1">
    <location>
        <begin position="99"/>
        <end position="135"/>
    </location>
</feature>
<dbReference type="EMBL" id="JAPDRL010000273">
    <property type="protein sequence ID" value="KAJ9654010.1"/>
    <property type="molecule type" value="Genomic_DNA"/>
</dbReference>
<feature type="compositionally biased region" description="Basic residues" evidence="1">
    <location>
        <begin position="143"/>
        <end position="154"/>
    </location>
</feature>
<comment type="caution">
    <text evidence="2">The sequence shown here is derived from an EMBL/GenBank/DDBJ whole genome shotgun (WGS) entry which is preliminary data.</text>
</comment>
<evidence type="ECO:0000313" key="2">
    <source>
        <dbReference type="EMBL" id="KAJ9654010.1"/>
    </source>
</evidence>
<dbReference type="Proteomes" id="UP001172684">
    <property type="component" value="Unassembled WGS sequence"/>
</dbReference>
<evidence type="ECO:0000313" key="3">
    <source>
        <dbReference type="Proteomes" id="UP001172684"/>
    </source>
</evidence>
<reference evidence="2" key="1">
    <citation type="submission" date="2022-10" db="EMBL/GenBank/DDBJ databases">
        <title>Culturing micro-colonial fungi from biological soil crusts in the Mojave desert and describing Neophaeococcomyces mojavensis, and introducing the new genera and species Taxawa tesnikishii.</title>
        <authorList>
            <person name="Kurbessoian T."/>
            <person name="Stajich J.E."/>
        </authorList>
    </citation>
    <scope>NUCLEOTIDE SEQUENCE</scope>
    <source>
        <strain evidence="2">TK_1</strain>
    </source>
</reference>
<sequence>MSTFPQACTVNKGAVNRQPLAHGADVQGVARQDHIPRASKNGHQSSPELPHSDQGNRSMIPEKAEVREVTKTTPKRGIKEGTVAPNKKTKPEESAATTTKKKKVTKARKVTKAKTVAKAKKAAKAKKVTKAKKKEIHVQGSNRHPKSVQGKKKCQRQDIIKGQESIEGKKGVKDINGDKVDESEEDQAGKWTLV</sequence>
<feature type="compositionally biased region" description="Basic and acidic residues" evidence="1">
    <location>
        <begin position="155"/>
        <end position="180"/>
    </location>
</feature>
<evidence type="ECO:0000256" key="1">
    <source>
        <dbReference type="SAM" id="MobiDB-lite"/>
    </source>
</evidence>
<feature type="region of interest" description="Disordered" evidence="1">
    <location>
        <begin position="1"/>
        <end position="194"/>
    </location>
</feature>
<organism evidence="2 3">
    <name type="scientific">Coniosporium apollinis</name>
    <dbReference type="NCBI Taxonomy" id="61459"/>
    <lineage>
        <taxon>Eukaryota</taxon>
        <taxon>Fungi</taxon>
        <taxon>Dikarya</taxon>
        <taxon>Ascomycota</taxon>
        <taxon>Pezizomycotina</taxon>
        <taxon>Dothideomycetes</taxon>
        <taxon>Dothideomycetes incertae sedis</taxon>
        <taxon>Coniosporium</taxon>
    </lineage>
</organism>